<evidence type="ECO:0000259" key="3">
    <source>
        <dbReference type="Pfam" id="PF26602"/>
    </source>
</evidence>
<dbReference type="AlphaFoldDB" id="A0ABD5U764"/>
<dbReference type="Pfam" id="PF24250">
    <property type="entry name" value="HVO_2718"/>
    <property type="match status" value="1"/>
</dbReference>
<feature type="domain" description="Transcription regulator HVO-2718-like helix-turn-helix" evidence="2">
    <location>
        <begin position="105"/>
        <end position="176"/>
    </location>
</feature>
<sequence length="178" mass="18235">MAKYSTGGVRSGESDACELCGAEGVSLQSATVAGAVLQVCSDCRRHGSEGGSKSGSDGGGGGGGRSQGGPSGEEDRKLRAVRNAARLADARKGDGQRWEEGTDYEDDPLPYLTRGYGDRVVEAREEAGLTTAELAGELGAREADVVAVEQGRANSAEVGGSLITALEERLSVQLTEGE</sequence>
<evidence type="ECO:0000256" key="1">
    <source>
        <dbReference type="SAM" id="MobiDB-lite"/>
    </source>
</evidence>
<feature type="region of interest" description="Disordered" evidence="1">
    <location>
        <begin position="44"/>
        <end position="110"/>
    </location>
</feature>
<dbReference type="SUPFAM" id="SSF47413">
    <property type="entry name" value="lambda repressor-like DNA-binding domains"/>
    <property type="match status" value="1"/>
</dbReference>
<evidence type="ECO:0000313" key="5">
    <source>
        <dbReference type="Proteomes" id="UP001596406"/>
    </source>
</evidence>
<evidence type="ECO:0000313" key="4">
    <source>
        <dbReference type="EMBL" id="MFC6835385.1"/>
    </source>
</evidence>
<dbReference type="RefSeq" id="WP_304447086.1">
    <property type="nucleotide sequence ID" value="NZ_JARRAH010000001.1"/>
</dbReference>
<dbReference type="InterPro" id="IPR010982">
    <property type="entry name" value="Lambda_DNA-bd_dom_sf"/>
</dbReference>
<dbReference type="InterPro" id="IPR058562">
    <property type="entry name" value="MJ0586_N"/>
</dbReference>
<dbReference type="InterPro" id="IPR001387">
    <property type="entry name" value="Cro/C1-type_HTH"/>
</dbReference>
<dbReference type="InterPro" id="IPR057937">
    <property type="entry name" value="HVO_2718-like_HTH"/>
</dbReference>
<name>A0ABD5U764_9EURY</name>
<dbReference type="Pfam" id="PF26602">
    <property type="entry name" value="HVO_2718_N"/>
    <property type="match status" value="1"/>
</dbReference>
<proteinExistence type="predicted"/>
<dbReference type="EMBL" id="JBHSXM010000001">
    <property type="protein sequence ID" value="MFC6835385.1"/>
    <property type="molecule type" value="Genomic_DNA"/>
</dbReference>
<feature type="compositionally biased region" description="Basic and acidic residues" evidence="1">
    <location>
        <begin position="88"/>
        <end position="100"/>
    </location>
</feature>
<comment type="caution">
    <text evidence="4">The sequence shown here is derived from an EMBL/GenBank/DDBJ whole genome shotgun (WGS) entry which is preliminary data.</text>
</comment>
<organism evidence="4 5">
    <name type="scientific">Halomarina ordinaria</name>
    <dbReference type="NCBI Taxonomy" id="3033939"/>
    <lineage>
        <taxon>Archaea</taxon>
        <taxon>Methanobacteriati</taxon>
        <taxon>Methanobacteriota</taxon>
        <taxon>Stenosarchaea group</taxon>
        <taxon>Halobacteria</taxon>
        <taxon>Halobacteriales</taxon>
        <taxon>Natronomonadaceae</taxon>
        <taxon>Halomarina</taxon>
    </lineage>
</organism>
<feature type="domain" description="MJ0586 N-terminal zinc binding" evidence="3">
    <location>
        <begin position="15"/>
        <end position="48"/>
    </location>
</feature>
<dbReference type="CDD" id="cd00093">
    <property type="entry name" value="HTH_XRE"/>
    <property type="match status" value="1"/>
</dbReference>
<dbReference type="Proteomes" id="UP001596406">
    <property type="component" value="Unassembled WGS sequence"/>
</dbReference>
<gene>
    <name evidence="4" type="ORF">ACFQHK_02555</name>
</gene>
<protein>
    <submittedName>
        <fullName evidence="4">Multiprotein-bridging factor 1 family protein</fullName>
    </submittedName>
</protein>
<evidence type="ECO:0000259" key="2">
    <source>
        <dbReference type="Pfam" id="PF24250"/>
    </source>
</evidence>
<accession>A0ABD5U764</accession>
<dbReference type="Gene3D" id="1.10.260.40">
    <property type="entry name" value="lambda repressor-like DNA-binding domains"/>
    <property type="match status" value="1"/>
</dbReference>
<keyword evidence="5" id="KW-1185">Reference proteome</keyword>
<reference evidence="4 5" key="1">
    <citation type="journal article" date="2019" name="Int. J. Syst. Evol. Microbiol.">
        <title>The Global Catalogue of Microorganisms (GCM) 10K type strain sequencing project: providing services to taxonomists for standard genome sequencing and annotation.</title>
        <authorList>
            <consortium name="The Broad Institute Genomics Platform"/>
            <consortium name="The Broad Institute Genome Sequencing Center for Infectious Disease"/>
            <person name="Wu L."/>
            <person name="Ma J."/>
        </authorList>
    </citation>
    <scope>NUCLEOTIDE SEQUENCE [LARGE SCALE GENOMIC DNA]</scope>
    <source>
        <strain evidence="4 5">PSRA2</strain>
    </source>
</reference>
<feature type="compositionally biased region" description="Gly residues" evidence="1">
    <location>
        <begin position="49"/>
        <end position="71"/>
    </location>
</feature>